<dbReference type="Proteomes" id="UP000183031">
    <property type="component" value="Unassembled WGS sequence"/>
</dbReference>
<name>A0A1G5IRI5_9GAMM</name>
<dbReference type="InterPro" id="IPR025612">
    <property type="entry name" value="YqjK"/>
</dbReference>
<organism evidence="1 2">
    <name type="scientific">Serratia nematodiphila</name>
    <dbReference type="NCBI Taxonomy" id="458197"/>
    <lineage>
        <taxon>Bacteria</taxon>
        <taxon>Pseudomonadati</taxon>
        <taxon>Pseudomonadota</taxon>
        <taxon>Gammaproteobacteria</taxon>
        <taxon>Enterobacterales</taxon>
        <taxon>Yersiniaceae</taxon>
        <taxon>Serratia</taxon>
    </lineage>
</organism>
<comment type="caution">
    <text evidence="1">The sequence shown here is derived from an EMBL/GenBank/DDBJ whole genome shotgun (WGS) entry which is preliminary data.</text>
</comment>
<sequence length="95" mass="11640">MSRRRYLEWKKERLIRQIQQQRLDLAEHKSLWLEKTERIDRGWQTVFGLRRYLVLGSSVMALYGIRHPSKMIRWSRRAFGAWSAIRLFKKTFSTK</sequence>
<evidence type="ECO:0000313" key="2">
    <source>
        <dbReference type="Proteomes" id="UP000183031"/>
    </source>
</evidence>
<accession>A0A1G5IRI5</accession>
<keyword evidence="2" id="KW-1185">Reference proteome</keyword>
<reference evidence="1 2" key="1">
    <citation type="submission" date="2016-10" db="EMBL/GenBank/DDBJ databases">
        <authorList>
            <person name="Varghese N."/>
            <person name="Submissions S."/>
        </authorList>
    </citation>
    <scope>NUCLEOTIDE SEQUENCE [LARGE SCALE GENOMIC DNA]</scope>
    <source>
        <strain evidence="1 2">CGMCC 1.6853</strain>
    </source>
</reference>
<dbReference type="RefSeq" id="WP_021505098.1">
    <property type="nucleotide sequence ID" value="NZ_CBCSIN010000004.1"/>
</dbReference>
<dbReference type="Pfam" id="PF13997">
    <property type="entry name" value="YqjK"/>
    <property type="match status" value="1"/>
</dbReference>
<evidence type="ECO:0000313" key="1">
    <source>
        <dbReference type="EMBL" id="SCY78370.1"/>
    </source>
</evidence>
<proteinExistence type="predicted"/>
<dbReference type="EMBL" id="FMUT01000006">
    <property type="protein sequence ID" value="SCY78370.1"/>
    <property type="molecule type" value="Genomic_DNA"/>
</dbReference>
<protein>
    <submittedName>
        <fullName evidence="1">YqjK-like protein</fullName>
    </submittedName>
</protein>
<gene>
    <name evidence="1" type="ORF">SAMN02927935_02396</name>
</gene>